<sequence length="95" mass="10861">MTTKEKREHARRIVDIPIQFIVQSRLYQGQIKNMGNEGWVKNVKKGGVFIETEMSFSVGQVISMTYSSPHFKEKNRIGQIVWISPHGIGVKFGKP</sequence>
<dbReference type="InterPro" id="IPR009875">
    <property type="entry name" value="PilZ_domain"/>
</dbReference>
<gene>
    <name evidence="2" type="ORF">LCGC14_1693470</name>
</gene>
<dbReference type="EMBL" id="LAZR01014844">
    <property type="protein sequence ID" value="KKM15691.1"/>
    <property type="molecule type" value="Genomic_DNA"/>
</dbReference>
<reference evidence="2" key="1">
    <citation type="journal article" date="2015" name="Nature">
        <title>Complex archaea that bridge the gap between prokaryotes and eukaryotes.</title>
        <authorList>
            <person name="Spang A."/>
            <person name="Saw J.H."/>
            <person name="Jorgensen S.L."/>
            <person name="Zaremba-Niedzwiedzka K."/>
            <person name="Martijn J."/>
            <person name="Lind A.E."/>
            <person name="van Eijk R."/>
            <person name="Schleper C."/>
            <person name="Guy L."/>
            <person name="Ettema T.J."/>
        </authorList>
    </citation>
    <scope>NUCLEOTIDE SEQUENCE</scope>
</reference>
<feature type="domain" description="PilZ" evidence="1">
    <location>
        <begin position="5"/>
        <end position="92"/>
    </location>
</feature>
<proteinExistence type="predicted"/>
<dbReference type="GO" id="GO:0035438">
    <property type="term" value="F:cyclic-di-GMP binding"/>
    <property type="evidence" value="ECO:0007669"/>
    <property type="project" value="InterPro"/>
</dbReference>
<evidence type="ECO:0000313" key="2">
    <source>
        <dbReference type="EMBL" id="KKM15691.1"/>
    </source>
</evidence>
<name>A0A0F9HK32_9ZZZZ</name>
<comment type="caution">
    <text evidence="2">The sequence shown here is derived from an EMBL/GenBank/DDBJ whole genome shotgun (WGS) entry which is preliminary data.</text>
</comment>
<evidence type="ECO:0000259" key="1">
    <source>
        <dbReference type="Pfam" id="PF07238"/>
    </source>
</evidence>
<protein>
    <recommendedName>
        <fullName evidence="1">PilZ domain-containing protein</fullName>
    </recommendedName>
</protein>
<accession>A0A0F9HK32</accession>
<organism evidence="2">
    <name type="scientific">marine sediment metagenome</name>
    <dbReference type="NCBI Taxonomy" id="412755"/>
    <lineage>
        <taxon>unclassified sequences</taxon>
        <taxon>metagenomes</taxon>
        <taxon>ecological metagenomes</taxon>
    </lineage>
</organism>
<dbReference type="AlphaFoldDB" id="A0A0F9HK32"/>
<dbReference type="Gene3D" id="2.40.10.220">
    <property type="entry name" value="predicted glycosyltransferase like domains"/>
    <property type="match status" value="1"/>
</dbReference>
<dbReference type="SUPFAM" id="SSF141371">
    <property type="entry name" value="PilZ domain-like"/>
    <property type="match status" value="1"/>
</dbReference>
<dbReference type="Pfam" id="PF07238">
    <property type="entry name" value="PilZ"/>
    <property type="match status" value="1"/>
</dbReference>